<dbReference type="InterPro" id="IPR020084">
    <property type="entry name" value="NUDIX_hydrolase_CS"/>
</dbReference>
<keyword evidence="2" id="KW-0479">Metal-binding</keyword>
<dbReference type="GO" id="GO:0046872">
    <property type="term" value="F:metal ion binding"/>
    <property type="evidence" value="ECO:0007669"/>
    <property type="project" value="UniProtKB-KW"/>
</dbReference>
<accession>A0A1I4GQ12</accession>
<dbReference type="Proteomes" id="UP000199520">
    <property type="component" value="Unassembled WGS sequence"/>
</dbReference>
<dbReference type="Gene3D" id="2.20.70.10">
    <property type="match status" value="1"/>
</dbReference>
<organism evidence="6 7">
    <name type="scientific">Pelosinus propionicus DSM 13327</name>
    <dbReference type="NCBI Taxonomy" id="1123291"/>
    <lineage>
        <taxon>Bacteria</taxon>
        <taxon>Bacillati</taxon>
        <taxon>Bacillota</taxon>
        <taxon>Negativicutes</taxon>
        <taxon>Selenomonadales</taxon>
        <taxon>Sporomusaceae</taxon>
        <taxon>Pelosinus</taxon>
    </lineage>
</organism>
<dbReference type="CDD" id="cd04678">
    <property type="entry name" value="NUDIX_MTH2_Nudt15"/>
    <property type="match status" value="1"/>
</dbReference>
<dbReference type="InterPro" id="IPR029401">
    <property type="entry name" value="Nudix_N"/>
</dbReference>
<dbReference type="SUPFAM" id="SSF55811">
    <property type="entry name" value="Nudix"/>
    <property type="match status" value="1"/>
</dbReference>
<dbReference type="OrthoDB" id="9786141at2"/>
<evidence type="ECO:0000313" key="6">
    <source>
        <dbReference type="EMBL" id="SFL31477.1"/>
    </source>
</evidence>
<proteinExistence type="predicted"/>
<evidence type="ECO:0000256" key="2">
    <source>
        <dbReference type="ARBA" id="ARBA00022723"/>
    </source>
</evidence>
<dbReference type="PANTHER" id="PTHR42904:SF12">
    <property type="entry name" value="ADP-RIBOSE PYROPHOSPHATASE-RELATED"/>
    <property type="match status" value="1"/>
</dbReference>
<keyword evidence="3" id="KW-0378">Hydrolase</keyword>
<reference evidence="7" key="1">
    <citation type="submission" date="2016-10" db="EMBL/GenBank/DDBJ databases">
        <authorList>
            <person name="Varghese N."/>
            <person name="Submissions S."/>
        </authorList>
    </citation>
    <scope>NUCLEOTIDE SEQUENCE [LARGE SCALE GENOMIC DNA]</scope>
    <source>
        <strain evidence="7">DSM 13327</strain>
    </source>
</reference>
<evidence type="ECO:0000313" key="7">
    <source>
        <dbReference type="Proteomes" id="UP000199520"/>
    </source>
</evidence>
<dbReference type="GO" id="GO:0019677">
    <property type="term" value="P:NAD+ catabolic process"/>
    <property type="evidence" value="ECO:0007669"/>
    <property type="project" value="TreeGrafter"/>
</dbReference>
<dbReference type="PROSITE" id="PS51462">
    <property type="entry name" value="NUDIX"/>
    <property type="match status" value="1"/>
</dbReference>
<dbReference type="RefSeq" id="WP_090931815.1">
    <property type="nucleotide sequence ID" value="NZ_FOTS01000001.1"/>
</dbReference>
<keyword evidence="4" id="KW-0460">Magnesium</keyword>
<dbReference type="InterPro" id="IPR050241">
    <property type="entry name" value="NAD-cap_RNA_hydrolase_NudC"/>
</dbReference>
<dbReference type="AlphaFoldDB" id="A0A1I4GQ12"/>
<evidence type="ECO:0000259" key="5">
    <source>
        <dbReference type="PROSITE" id="PS51462"/>
    </source>
</evidence>
<protein>
    <submittedName>
        <fullName evidence="6">Nudix N-terminal</fullName>
    </submittedName>
</protein>
<comment type="cofactor">
    <cofactor evidence="1">
        <name>Mg(2+)</name>
        <dbReference type="ChEBI" id="CHEBI:18420"/>
    </cofactor>
</comment>
<dbReference type="Gene3D" id="3.90.79.10">
    <property type="entry name" value="Nucleoside Triphosphate Pyrophosphohydrolase"/>
    <property type="match status" value="1"/>
</dbReference>
<dbReference type="GO" id="GO:0006742">
    <property type="term" value="P:NADP+ catabolic process"/>
    <property type="evidence" value="ECO:0007669"/>
    <property type="project" value="TreeGrafter"/>
</dbReference>
<dbReference type="EMBL" id="FOTS01000001">
    <property type="protein sequence ID" value="SFL31477.1"/>
    <property type="molecule type" value="Genomic_DNA"/>
</dbReference>
<evidence type="ECO:0000256" key="4">
    <source>
        <dbReference type="ARBA" id="ARBA00022842"/>
    </source>
</evidence>
<name>A0A1I4GQ12_9FIRM</name>
<dbReference type="InterPro" id="IPR015797">
    <property type="entry name" value="NUDIX_hydrolase-like_dom_sf"/>
</dbReference>
<dbReference type="InterPro" id="IPR000086">
    <property type="entry name" value="NUDIX_hydrolase_dom"/>
</dbReference>
<dbReference type="PANTHER" id="PTHR42904">
    <property type="entry name" value="NUDIX HYDROLASE, NUDC SUBFAMILY"/>
    <property type="match status" value="1"/>
</dbReference>
<sequence>MKVKQVFSAYNFQERNSLCNRYCSACGEKCVKKEAGGRERESCPACGFVHYENPSPAVSVLLVKDEKVLLGKRAHGSFKEGLWCLPCGFIEFDEDFLTAARREVQEETGLISEIESIISVMSNYLTPNLHTLVVVLVAHVIGGELCPGDDLDEVQWFPFSGVLPQMAFEADENIIARYWNTRIKGIPVDEDF</sequence>
<dbReference type="Pfam" id="PF00293">
    <property type="entry name" value="NUDIX"/>
    <property type="match status" value="1"/>
</dbReference>
<evidence type="ECO:0000256" key="3">
    <source>
        <dbReference type="ARBA" id="ARBA00022801"/>
    </source>
</evidence>
<evidence type="ECO:0000256" key="1">
    <source>
        <dbReference type="ARBA" id="ARBA00001946"/>
    </source>
</evidence>
<dbReference type="PROSITE" id="PS00893">
    <property type="entry name" value="NUDIX_BOX"/>
    <property type="match status" value="1"/>
</dbReference>
<gene>
    <name evidence="6" type="ORF">SAMN04490355_100165</name>
</gene>
<dbReference type="STRING" id="1123291.SAMN04490355_100165"/>
<feature type="domain" description="Nudix hydrolase" evidence="5">
    <location>
        <begin position="53"/>
        <end position="183"/>
    </location>
</feature>
<dbReference type="Pfam" id="PF14803">
    <property type="entry name" value="Zn_ribbon_Nudix"/>
    <property type="match status" value="1"/>
</dbReference>
<keyword evidence="7" id="KW-1185">Reference proteome</keyword>
<dbReference type="GO" id="GO:0035529">
    <property type="term" value="F:NADH pyrophosphatase activity"/>
    <property type="evidence" value="ECO:0007669"/>
    <property type="project" value="TreeGrafter"/>
</dbReference>
<dbReference type="GO" id="GO:0005829">
    <property type="term" value="C:cytosol"/>
    <property type="evidence" value="ECO:0007669"/>
    <property type="project" value="TreeGrafter"/>
</dbReference>